<dbReference type="InterPro" id="IPR007655">
    <property type="entry name" value="Slam_C"/>
</dbReference>
<organism evidence="2 3">
    <name type="scientific">Roseovarius lutimaris</name>
    <dbReference type="NCBI Taxonomy" id="1005928"/>
    <lineage>
        <taxon>Bacteria</taxon>
        <taxon>Pseudomonadati</taxon>
        <taxon>Pseudomonadota</taxon>
        <taxon>Alphaproteobacteria</taxon>
        <taxon>Rhodobacterales</taxon>
        <taxon>Roseobacteraceae</taxon>
        <taxon>Roseovarius</taxon>
    </lineage>
</organism>
<dbReference type="SUPFAM" id="SSF48452">
    <property type="entry name" value="TPR-like"/>
    <property type="match status" value="1"/>
</dbReference>
<evidence type="ECO:0000313" key="2">
    <source>
        <dbReference type="EMBL" id="SFN46566.1"/>
    </source>
</evidence>
<accession>A0A1I4Z8H8</accession>
<feature type="domain" description="Surface lipoprotein assembly modifier C-terminal" evidence="1">
    <location>
        <begin position="157"/>
        <end position="446"/>
    </location>
</feature>
<dbReference type="RefSeq" id="WP_092834190.1">
    <property type="nucleotide sequence ID" value="NZ_FOVP01000003.1"/>
</dbReference>
<dbReference type="STRING" id="1005928.SAMN04487859_10314"/>
<dbReference type="AlphaFoldDB" id="A0A1I4Z8H8"/>
<dbReference type="OrthoDB" id="7684399at2"/>
<evidence type="ECO:0000259" key="1">
    <source>
        <dbReference type="Pfam" id="PF04575"/>
    </source>
</evidence>
<dbReference type="Proteomes" id="UP000198599">
    <property type="component" value="Unassembled WGS sequence"/>
</dbReference>
<dbReference type="Pfam" id="PF04575">
    <property type="entry name" value="SlipAM"/>
    <property type="match status" value="1"/>
</dbReference>
<proteinExistence type="predicted"/>
<protein>
    <recommendedName>
        <fullName evidence="1">Surface lipoprotein assembly modifier C-terminal domain-containing protein</fullName>
    </recommendedName>
</protein>
<keyword evidence="3" id="KW-1185">Reference proteome</keyword>
<evidence type="ECO:0000313" key="3">
    <source>
        <dbReference type="Proteomes" id="UP000198599"/>
    </source>
</evidence>
<dbReference type="InterPro" id="IPR011990">
    <property type="entry name" value="TPR-like_helical_dom_sf"/>
</dbReference>
<dbReference type="PROSITE" id="PS51257">
    <property type="entry name" value="PROKAR_LIPOPROTEIN"/>
    <property type="match status" value="1"/>
</dbReference>
<sequence>MARVPLPQIAAVLLAACFGLSGTTAKTEEKRLSIPEARVFASELLNNRRPRAARAVARGILQSNENDYVALLILSRAELSLGNAEESEKIAKQAFRVAETDNDRFTSSYTVSQALISGEKYTQAQFWSRRSAEAAPKESMRQAAVKKFQQARNANPWNVQIGLRFAPSSNVNNGPTSNQLEIGGLVFIDPAAVPLSGYEVGTDIEVTRRFDLTNTLRFSAGVHLDERQFILSDKSKRKVPTASSNDYDFRAIELKLGLDHIQNGGRARMTYDLIQGRNWSGNNQLSDYTRFELGRDMSVTPQTILGFKLGLEHEERKDVSARSADIIDLTGRLHFKLKKKGMMGVQFTLSDTASRSALIEHQAAQIFGYYSPGDIGSGVVPTFSLAYLARDFDQPLLTTVKRRDRRKTLGVSVFLSDLDYFGFAPTVGFNATQTSSNISLFDSEEFGLTLGLKSVF</sequence>
<dbReference type="Gene3D" id="1.25.40.10">
    <property type="entry name" value="Tetratricopeptide repeat domain"/>
    <property type="match status" value="1"/>
</dbReference>
<name>A0A1I4Z8H8_9RHOB</name>
<gene>
    <name evidence="2" type="ORF">SAMN04487859_10314</name>
</gene>
<reference evidence="3" key="1">
    <citation type="submission" date="2016-10" db="EMBL/GenBank/DDBJ databases">
        <authorList>
            <person name="Varghese N."/>
            <person name="Submissions S."/>
        </authorList>
    </citation>
    <scope>NUCLEOTIDE SEQUENCE [LARGE SCALE GENOMIC DNA]</scope>
    <source>
        <strain evidence="3">DSM 28463</strain>
    </source>
</reference>
<dbReference type="EMBL" id="FOVP01000003">
    <property type="protein sequence ID" value="SFN46566.1"/>
    <property type="molecule type" value="Genomic_DNA"/>
</dbReference>